<dbReference type="EMBL" id="BSDC01000001">
    <property type="protein sequence ID" value="GLH66735.1"/>
    <property type="molecule type" value="Genomic_DNA"/>
</dbReference>
<name>A0ABQ5PX81_9BACT</name>
<sequence>MAWNFQELAMKTSLILLAIPATLQTLVAQEAPAPKRPWSDKAALSYVAVGGNASSQSLGFTNEYKYTWADATFAFNVGGVRVATTTIDRSALGASLATATVQETRTSKTSTETYYANLRYDHNITERLLWFGSAGWERNIPAGLEARYVGLAGLGYWWIKEDRAKFFTDAGVGYTKETLVFRPVGTEDGFATFRLGAKFEKKIFAASAFASELNLSDSFKDTQNYLAVWRNGFTTNLSSRLALKVGYDVTYKNKPASIGVDVVQTPVATPPVILGQVPFQLKKTDTVFTTSLVISF</sequence>
<organism evidence="1 2">
    <name type="scientific">Geothrix edaphica</name>
    <dbReference type="NCBI Taxonomy" id="2927976"/>
    <lineage>
        <taxon>Bacteria</taxon>
        <taxon>Pseudomonadati</taxon>
        <taxon>Acidobacteriota</taxon>
        <taxon>Holophagae</taxon>
        <taxon>Holophagales</taxon>
        <taxon>Holophagaceae</taxon>
        <taxon>Geothrix</taxon>
    </lineage>
</organism>
<dbReference type="InterPro" id="IPR007433">
    <property type="entry name" value="DUF481"/>
</dbReference>
<dbReference type="Proteomes" id="UP001165044">
    <property type="component" value="Unassembled WGS sequence"/>
</dbReference>
<gene>
    <name evidence="1" type="ORF">GETHED_10990</name>
</gene>
<comment type="caution">
    <text evidence="1">The sequence shown here is derived from an EMBL/GenBank/DDBJ whole genome shotgun (WGS) entry which is preliminary data.</text>
</comment>
<evidence type="ECO:0008006" key="3">
    <source>
        <dbReference type="Google" id="ProtNLM"/>
    </source>
</evidence>
<evidence type="ECO:0000313" key="2">
    <source>
        <dbReference type="Proteomes" id="UP001165044"/>
    </source>
</evidence>
<keyword evidence="2" id="KW-1185">Reference proteome</keyword>
<accession>A0ABQ5PX81</accession>
<evidence type="ECO:0000313" key="1">
    <source>
        <dbReference type="EMBL" id="GLH66735.1"/>
    </source>
</evidence>
<reference evidence="1" key="1">
    <citation type="journal article" date="2023" name="Antonie Van Leeuwenhoek">
        <title>Mesoterricola silvestris gen. nov., sp. nov., Mesoterricola sediminis sp. nov., Geothrix oryzae sp. nov., Geothrix edaphica sp. nov., Geothrix rubra sp. nov., and Geothrix limicola sp. nov., six novel members of Acidobacteriota isolated from soils.</title>
        <authorList>
            <person name="Itoh H."/>
            <person name="Sugisawa Y."/>
            <person name="Mise K."/>
            <person name="Xu Z."/>
            <person name="Kuniyasu M."/>
            <person name="Ushijima N."/>
            <person name="Kawano K."/>
            <person name="Kobayashi E."/>
            <person name="Shiratori Y."/>
            <person name="Masuda Y."/>
            <person name="Senoo K."/>
        </authorList>
    </citation>
    <scope>NUCLEOTIDE SEQUENCE</scope>
    <source>
        <strain evidence="1">Red802</strain>
    </source>
</reference>
<protein>
    <recommendedName>
        <fullName evidence="3">DUF481 domain-containing protein</fullName>
    </recommendedName>
</protein>
<dbReference type="Pfam" id="PF04338">
    <property type="entry name" value="DUF481"/>
    <property type="match status" value="1"/>
</dbReference>
<proteinExistence type="predicted"/>